<feature type="domain" description="OmpA-like" evidence="8">
    <location>
        <begin position="563"/>
        <end position="687"/>
    </location>
</feature>
<dbReference type="Pfam" id="PF00691">
    <property type="entry name" value="OmpA"/>
    <property type="match status" value="1"/>
</dbReference>
<evidence type="ECO:0000256" key="6">
    <source>
        <dbReference type="SAM" id="MobiDB-lite"/>
    </source>
</evidence>
<proteinExistence type="predicted"/>
<evidence type="ECO:0000256" key="4">
    <source>
        <dbReference type="PROSITE-ProRule" id="PRU00473"/>
    </source>
</evidence>
<feature type="compositionally biased region" description="Basic and acidic residues" evidence="6">
    <location>
        <begin position="156"/>
        <end position="171"/>
    </location>
</feature>
<dbReference type="InterPro" id="IPR036737">
    <property type="entry name" value="OmpA-like_sf"/>
</dbReference>
<keyword evidence="7" id="KW-0732">Signal</keyword>
<name>A0A1X7A4S0_9RHOB</name>
<dbReference type="Proteomes" id="UP000194012">
    <property type="component" value="Unassembled WGS sequence"/>
</dbReference>
<feature type="region of interest" description="Disordered" evidence="6">
    <location>
        <begin position="78"/>
        <end position="97"/>
    </location>
</feature>
<dbReference type="AlphaFoldDB" id="A0A1X7A4S0"/>
<evidence type="ECO:0000256" key="2">
    <source>
        <dbReference type="ARBA" id="ARBA00023136"/>
    </source>
</evidence>
<evidence type="ECO:0000313" key="9">
    <source>
        <dbReference type="EMBL" id="SLN70124.1"/>
    </source>
</evidence>
<dbReference type="PRINTS" id="PR01021">
    <property type="entry name" value="OMPADOMAIN"/>
</dbReference>
<dbReference type="GO" id="GO:0009279">
    <property type="term" value="C:cell outer membrane"/>
    <property type="evidence" value="ECO:0007669"/>
    <property type="project" value="UniProtKB-SubCell"/>
</dbReference>
<dbReference type="EMBL" id="FWFJ01000044">
    <property type="protein sequence ID" value="SLN70124.1"/>
    <property type="molecule type" value="Genomic_DNA"/>
</dbReference>
<keyword evidence="2 4" id="KW-0472">Membrane</keyword>
<dbReference type="Gene3D" id="3.30.1330.60">
    <property type="entry name" value="OmpA-like domain"/>
    <property type="match status" value="1"/>
</dbReference>
<dbReference type="InterPro" id="IPR050330">
    <property type="entry name" value="Bact_OuterMem_StrucFunc"/>
</dbReference>
<reference evidence="10" key="1">
    <citation type="submission" date="2017-03" db="EMBL/GenBank/DDBJ databases">
        <authorList>
            <person name="Rodrigo-Torres L."/>
            <person name="Arahal R.D."/>
            <person name="Lucena T."/>
        </authorList>
    </citation>
    <scope>NUCLEOTIDE SEQUENCE [LARGE SCALE GENOMIC DNA]</scope>
    <source>
        <strain evidence="10">CECT 8370</strain>
    </source>
</reference>
<dbReference type="PANTHER" id="PTHR30329">
    <property type="entry name" value="STATOR ELEMENT OF FLAGELLAR MOTOR COMPLEX"/>
    <property type="match status" value="1"/>
</dbReference>
<feature type="coiled-coil region" evidence="5">
    <location>
        <begin position="210"/>
        <end position="320"/>
    </location>
</feature>
<evidence type="ECO:0000256" key="1">
    <source>
        <dbReference type="ARBA" id="ARBA00004442"/>
    </source>
</evidence>
<feature type="region of interest" description="Disordered" evidence="6">
    <location>
        <begin position="156"/>
        <end position="188"/>
    </location>
</feature>
<accession>A0A1X7A4S0</accession>
<dbReference type="SUPFAM" id="SSF103088">
    <property type="entry name" value="OmpA-like"/>
    <property type="match status" value="1"/>
</dbReference>
<dbReference type="PANTHER" id="PTHR30329:SF21">
    <property type="entry name" value="LIPOPROTEIN YIAD-RELATED"/>
    <property type="match status" value="1"/>
</dbReference>
<feature type="signal peptide" evidence="7">
    <location>
        <begin position="1"/>
        <end position="26"/>
    </location>
</feature>
<comment type="subcellular location">
    <subcellularLocation>
        <location evidence="1">Cell outer membrane</location>
    </subcellularLocation>
</comment>
<dbReference type="OrthoDB" id="9792021at2"/>
<feature type="region of interest" description="Disordered" evidence="6">
    <location>
        <begin position="372"/>
        <end position="392"/>
    </location>
</feature>
<sequence length="687" mass="72934">MMARTQNSATAVIAVLSLLQPLPGLAQAKAQAPGAITEEALETTLACLKNFKGKPKDAEKACLEELKLAEVECLPELLQPDGRPDKKNKKKDASPEMIAERIVRAANAEACMADQAKVTADAEDAKKAQNAADATAQADVRAEADAKAATDLKAKEAAEADGKAQAEADAKAKKRAAAEAQAQADADASALLQTEAIAEAETAAMAEAQAKKAEETAASEAAALAAAQAEADDVAKLEAKRAKEDLKSAAKAAKADEKAAKRAIAEVQTQAEADARALVQAEAIAEAETAAIAKAEKEAQAEAEAQAKKAEETAASEAAARAAAPSRECVVELLDAAGETLCADDMTQAEITAVTAAATENTDVAVTTQTVTEETTRSSAQEFETPNAKEGGGLSNLEKAGLLALGALVVGAILQNGQKVTAKTGDRVVVQDEFGNFSVLKDDDVLLRQAGSTVRTETFSDGSTRTFVTREDGVQIITIRDSSGQVQRRTRIAADGSEVLLIDDTRKFEPIDVSALPRPAVSDLAYRDTTDQAALREALRAAESRDIGRSFSLSQVREYREVRNLALEINLDNITFPTNSAAIQPGEARQLREIGLLMEEFIATNPRELFLIEGYTDAVGDESYNLLLSDRRAETVALALSEYFGVRTENMVVQGYGERFPLIPTLEAERLNRRVTIRRITTLIQPQ</sequence>
<evidence type="ECO:0000256" key="7">
    <source>
        <dbReference type="SAM" id="SignalP"/>
    </source>
</evidence>
<keyword evidence="10" id="KW-1185">Reference proteome</keyword>
<evidence type="ECO:0000259" key="8">
    <source>
        <dbReference type="PROSITE" id="PS51123"/>
    </source>
</evidence>
<keyword evidence="3" id="KW-0998">Cell outer membrane</keyword>
<feature type="compositionally biased region" description="Low complexity" evidence="6">
    <location>
        <begin position="178"/>
        <end position="188"/>
    </location>
</feature>
<dbReference type="PROSITE" id="PS51123">
    <property type="entry name" value="OMPA_2"/>
    <property type="match status" value="1"/>
</dbReference>
<dbReference type="InterPro" id="IPR006664">
    <property type="entry name" value="OMP_bac"/>
</dbReference>
<gene>
    <name evidence="9" type="primary">yiaD_4</name>
    <name evidence="9" type="ORF">ROG8370_03332</name>
</gene>
<evidence type="ECO:0000256" key="3">
    <source>
        <dbReference type="ARBA" id="ARBA00023237"/>
    </source>
</evidence>
<dbReference type="CDD" id="cd07185">
    <property type="entry name" value="OmpA_C-like"/>
    <property type="match status" value="1"/>
</dbReference>
<dbReference type="InterPro" id="IPR006665">
    <property type="entry name" value="OmpA-like"/>
</dbReference>
<evidence type="ECO:0000256" key="5">
    <source>
        <dbReference type="SAM" id="Coils"/>
    </source>
</evidence>
<keyword evidence="5" id="KW-0175">Coiled coil</keyword>
<protein>
    <submittedName>
        <fullName evidence="9">Putative lipoprotein YiaD</fullName>
    </submittedName>
</protein>
<feature type="chain" id="PRO_5012665557" evidence="7">
    <location>
        <begin position="27"/>
        <end position="687"/>
    </location>
</feature>
<evidence type="ECO:0000313" key="10">
    <source>
        <dbReference type="Proteomes" id="UP000194012"/>
    </source>
</evidence>
<organism evidence="9 10">
    <name type="scientific">Roseovarius gaetbuli</name>
    <dbReference type="NCBI Taxonomy" id="1356575"/>
    <lineage>
        <taxon>Bacteria</taxon>
        <taxon>Pseudomonadati</taxon>
        <taxon>Pseudomonadota</taxon>
        <taxon>Alphaproteobacteria</taxon>
        <taxon>Rhodobacterales</taxon>
        <taxon>Roseobacteraceae</taxon>
        <taxon>Roseovarius</taxon>
    </lineage>
</organism>
<keyword evidence="9" id="KW-0449">Lipoprotein</keyword>